<dbReference type="PANTHER" id="PTHR34105:SF1">
    <property type="entry name" value="PROLINE-, GLUTAMIC ACID- AND LEUCINE-RICH PROTEIN 1"/>
    <property type="match status" value="1"/>
</dbReference>
<dbReference type="EMBL" id="WJQU01003807">
    <property type="protein sequence ID" value="KAJ6622011.1"/>
    <property type="molecule type" value="Genomic_DNA"/>
</dbReference>
<organism evidence="6 7">
    <name type="scientific">Pseudolycoriella hygida</name>
    <dbReference type="NCBI Taxonomy" id="35572"/>
    <lineage>
        <taxon>Eukaryota</taxon>
        <taxon>Metazoa</taxon>
        <taxon>Ecdysozoa</taxon>
        <taxon>Arthropoda</taxon>
        <taxon>Hexapoda</taxon>
        <taxon>Insecta</taxon>
        <taxon>Pterygota</taxon>
        <taxon>Neoptera</taxon>
        <taxon>Endopterygota</taxon>
        <taxon>Diptera</taxon>
        <taxon>Nematocera</taxon>
        <taxon>Sciaroidea</taxon>
        <taxon>Sciaridae</taxon>
        <taxon>Pseudolycoriella</taxon>
    </lineage>
</organism>
<feature type="compositionally biased region" description="Acidic residues" evidence="4">
    <location>
        <begin position="728"/>
        <end position="737"/>
    </location>
</feature>
<evidence type="ECO:0000256" key="4">
    <source>
        <dbReference type="SAM" id="MobiDB-lite"/>
    </source>
</evidence>
<feature type="domain" description="Pre-rRNA-processing protein RIX1 N-terminal" evidence="5">
    <location>
        <begin position="12"/>
        <end position="182"/>
    </location>
</feature>
<protein>
    <submittedName>
        <fullName evidence="6">Proline-, glutamic acid- and leucine-rich protein 1</fullName>
    </submittedName>
</protein>
<keyword evidence="3" id="KW-0539">Nucleus</keyword>
<dbReference type="AlphaFoldDB" id="A0A9Q0MI09"/>
<gene>
    <name evidence="6" type="primary">pelp1</name>
    <name evidence="6" type="ORF">Bhyg_17466</name>
</gene>
<dbReference type="GO" id="GO:0006364">
    <property type="term" value="P:rRNA processing"/>
    <property type="evidence" value="ECO:0007669"/>
    <property type="project" value="TreeGrafter"/>
</dbReference>
<evidence type="ECO:0000259" key="5">
    <source>
        <dbReference type="Pfam" id="PF08167"/>
    </source>
</evidence>
<comment type="subcellular location">
    <subcellularLocation>
        <location evidence="1">Nucleus</location>
    </subcellularLocation>
</comment>
<reference evidence="6" key="1">
    <citation type="submission" date="2022-07" db="EMBL/GenBank/DDBJ databases">
        <authorList>
            <person name="Trinca V."/>
            <person name="Uliana J.V.C."/>
            <person name="Torres T.T."/>
            <person name="Ward R.J."/>
            <person name="Monesi N."/>
        </authorList>
    </citation>
    <scope>NUCLEOTIDE SEQUENCE</scope>
    <source>
        <strain evidence="6">HSMRA1968</strain>
        <tissue evidence="6">Whole embryos</tissue>
    </source>
</reference>
<comment type="caution">
    <text evidence="6">The sequence shown here is derived from an EMBL/GenBank/DDBJ whole genome shotgun (WGS) entry which is preliminary data.</text>
</comment>
<sequence>MDAILNIFQIVSEVDGNQLRNYVNALVEHQSFQQKTASELESVTSQLTNLLNNFATKHQGLMLLNAFLSQCSLEVFEQKGTLWITLCTKICAQKKPTEIVPLAYEVLEKLIEKSIRVPEISQNMSNSLLAKILEIIPSTPPVAVLSALKCLETAMRNYPGPSGVLRIPIEKFIFSFVDSTDETLLKQAAKCLQLLQQVRGSGSHGSTHKASWGQLHLQIIGSIHEIFNALYANTDETVDSLDFEERLKIEQLMLKDEPINRISQLAHRLRNLCTILEVVLTEPFPVAKSIQPDKIVAMISRGLAVNCVTLSKNLITDNVALGALLPEIHTKLFGVLEKLIVVLKSHMLPYAKDVSNLVFQSLKWTSSGHASGFKRPYESIRRAAYQTLNLWCRTMKYGSQVEYVVDDLMKQILQDIEPFQSEVTLKVLSGSKKYLSKKARQKLHKAQNDATNLAQTHSKAFNPHNTKIIRSDEGNESICTSALNCLIQILLSSGCLIKPALHKVLQEEIVLIAISVVEASNLKTNLYDSVECRIALYGALYALIDSPHHLCPPPLQYAATIFNAAHSRDKSGRVRAVCSGYTRTIEKILHPQKEVLNFPLDLNEIRDAIKNGIEVEDEGAVEIVETEEHKEKVNTTNESDPQIDWGHTQFLVSDVGEVVEVESTQVSFNDDEELNTNIRSNDANIMEPQHIEDPPIKNTDADHTVERPVMEDDGLALDDELEEVSDLELDDDGDDYYENTLGIQNNADDQRHSRSPNTPTPTQNDYDEYGASRSKRQKLSSQNVHIDFGAMGDVDEEQDLHTLISHLHDDFNETIKKPSIVDNH</sequence>
<dbReference type="GO" id="GO:0005634">
    <property type="term" value="C:nucleus"/>
    <property type="evidence" value="ECO:0007669"/>
    <property type="project" value="UniProtKB-SubCell"/>
</dbReference>
<proteinExistence type="inferred from homology"/>
<evidence type="ECO:0000256" key="3">
    <source>
        <dbReference type="ARBA" id="ARBA00023242"/>
    </source>
</evidence>
<dbReference type="Proteomes" id="UP001151699">
    <property type="component" value="Unassembled WGS sequence"/>
</dbReference>
<evidence type="ECO:0000256" key="2">
    <source>
        <dbReference type="ARBA" id="ARBA00010511"/>
    </source>
</evidence>
<dbReference type="SUPFAM" id="SSF48371">
    <property type="entry name" value="ARM repeat"/>
    <property type="match status" value="1"/>
</dbReference>
<dbReference type="InterPro" id="IPR016024">
    <property type="entry name" value="ARM-type_fold"/>
</dbReference>
<dbReference type="InterPro" id="IPR012583">
    <property type="entry name" value="RIX1_N"/>
</dbReference>
<name>A0A9Q0MI09_9DIPT</name>
<evidence type="ECO:0000313" key="6">
    <source>
        <dbReference type="EMBL" id="KAJ6622011.1"/>
    </source>
</evidence>
<accession>A0A9Q0MI09</accession>
<evidence type="ECO:0000313" key="7">
    <source>
        <dbReference type="Proteomes" id="UP001151699"/>
    </source>
</evidence>
<feature type="region of interest" description="Disordered" evidence="4">
    <location>
        <begin position="728"/>
        <end position="781"/>
    </location>
</feature>
<dbReference type="PANTHER" id="PTHR34105">
    <property type="entry name" value="PROLINE-, GLUTAMIC ACID- AND LEUCINE-RICH PROTEIN 1"/>
    <property type="match status" value="1"/>
</dbReference>
<dbReference type="Pfam" id="PF08167">
    <property type="entry name" value="RIX1"/>
    <property type="match status" value="1"/>
</dbReference>
<keyword evidence="7" id="KW-1185">Reference proteome</keyword>
<dbReference type="OrthoDB" id="20900at2759"/>
<comment type="similarity">
    <text evidence="2">Belongs to the RIX1/PELP1 family.</text>
</comment>
<evidence type="ECO:0000256" key="1">
    <source>
        <dbReference type="ARBA" id="ARBA00004123"/>
    </source>
</evidence>
<feature type="compositionally biased region" description="Polar residues" evidence="4">
    <location>
        <begin position="755"/>
        <end position="764"/>
    </location>
</feature>